<organism evidence="4">
    <name type="scientific">Chaetoceros debilis</name>
    <dbReference type="NCBI Taxonomy" id="122233"/>
    <lineage>
        <taxon>Eukaryota</taxon>
        <taxon>Sar</taxon>
        <taxon>Stramenopiles</taxon>
        <taxon>Ochrophyta</taxon>
        <taxon>Bacillariophyta</taxon>
        <taxon>Coscinodiscophyceae</taxon>
        <taxon>Chaetocerotophycidae</taxon>
        <taxon>Chaetocerotales</taxon>
        <taxon>Chaetocerotaceae</taxon>
        <taxon>Chaetoceros</taxon>
    </lineage>
</organism>
<feature type="compositionally biased region" description="Low complexity" evidence="1">
    <location>
        <begin position="106"/>
        <end position="124"/>
    </location>
</feature>
<dbReference type="AlphaFoldDB" id="A0A7S3PUF8"/>
<dbReference type="SUPFAM" id="SSF50156">
    <property type="entry name" value="PDZ domain-like"/>
    <property type="match status" value="1"/>
</dbReference>
<dbReference type="PANTHER" id="PTHR38909:SF1">
    <property type="entry name" value="G PROTEIN GAMMA DOMAIN-CONTAINING PROTEIN"/>
    <property type="match status" value="1"/>
</dbReference>
<evidence type="ECO:0000256" key="2">
    <source>
        <dbReference type="SAM" id="Phobius"/>
    </source>
</evidence>
<feature type="region of interest" description="Disordered" evidence="1">
    <location>
        <begin position="82"/>
        <end position="137"/>
    </location>
</feature>
<accession>A0A7S3PUF8</accession>
<dbReference type="PROSITE" id="PS51257">
    <property type="entry name" value="PROKAR_LIPOPROTEIN"/>
    <property type="match status" value="1"/>
</dbReference>
<evidence type="ECO:0000259" key="3">
    <source>
        <dbReference type="PROSITE" id="PS50106"/>
    </source>
</evidence>
<dbReference type="InterPro" id="IPR036034">
    <property type="entry name" value="PDZ_sf"/>
</dbReference>
<feature type="compositionally biased region" description="Polar residues" evidence="1">
    <location>
        <begin position="125"/>
        <end position="137"/>
    </location>
</feature>
<dbReference type="Gene3D" id="2.30.42.10">
    <property type="match status" value="1"/>
</dbReference>
<keyword evidence="2" id="KW-1133">Transmembrane helix</keyword>
<feature type="transmembrane region" description="Helical" evidence="2">
    <location>
        <begin position="353"/>
        <end position="377"/>
    </location>
</feature>
<dbReference type="PANTHER" id="PTHR38909">
    <property type="entry name" value="G PROTEIN GAMMA DOMAIN-CONTAINING PROTEIN"/>
    <property type="match status" value="1"/>
</dbReference>
<feature type="transmembrane region" description="Helical" evidence="2">
    <location>
        <begin position="57"/>
        <end position="78"/>
    </location>
</feature>
<dbReference type="PROSITE" id="PS50106">
    <property type="entry name" value="PDZ"/>
    <property type="match status" value="1"/>
</dbReference>
<sequence>MKKIPPNCHQPTTSMSCACSTKYTNTRARLLKDDTQSWRKYDGTRTRIRNKTSTFRYHHILFILMCVSVLINPTVFFASAVGDVDNTNGGDGDDGGTGSVSEDTEAPIVTTSSSPTAAPSINSSQAPTMQTNQPTVSPTTISQSFIEVGITMTLNGIETLDGQDEDALEWFEVQTKKYIETYYNVEPKPNIGRKTEERREDVTISGADRRIHDASRRRLKELQSLVNGVSVSIVAAHSNLSTANKERKKRRNLICTWIRSPRSNKRLLQSTSLKITYTQEMSYRIMPHDESEVSLTTQNLIQEPFNTFTRRNTYISFLQDPNVSRAVLDVFATLDSVGPPELKTDDDGEEGGISLWIIIVAAVGGGLVILLGAYCWWKRRDNKYSEEHSNPYTNGSDRKGSKRQTNGGVRLPEIGDEPSEMVDPPQAHGVYNADGSLKDFGHTPSIGTMDPDYVNAYAGASIVSSAGGTLGSRTMQSKLTAGSGMIMGDMSMGMGSTGYRGPMGNMHYPGAFDANDEQSFEQHLYSKNAQNNRREEIIEIYAPAGKLGVVIDTPDNGAPVVHNIKDTCPIADKLRVGDKLIAVDNEDVRSMTAVKVSKLISQKSGNLSRKFTVTRPIPMP</sequence>
<dbReference type="EMBL" id="HBIO01000810">
    <property type="protein sequence ID" value="CAE0455745.1"/>
    <property type="molecule type" value="Transcribed_RNA"/>
</dbReference>
<dbReference type="SMART" id="SM00228">
    <property type="entry name" value="PDZ"/>
    <property type="match status" value="1"/>
</dbReference>
<feature type="domain" description="PDZ" evidence="3">
    <location>
        <begin position="536"/>
        <end position="615"/>
    </location>
</feature>
<keyword evidence="2" id="KW-0472">Membrane</keyword>
<reference evidence="4" key="1">
    <citation type="submission" date="2021-01" db="EMBL/GenBank/DDBJ databases">
        <authorList>
            <person name="Corre E."/>
            <person name="Pelletier E."/>
            <person name="Niang G."/>
            <person name="Scheremetjew M."/>
            <person name="Finn R."/>
            <person name="Kale V."/>
            <person name="Holt S."/>
            <person name="Cochrane G."/>
            <person name="Meng A."/>
            <person name="Brown T."/>
            <person name="Cohen L."/>
        </authorList>
    </citation>
    <scope>NUCLEOTIDE SEQUENCE</scope>
    <source>
        <strain evidence="4">MM31A-1</strain>
    </source>
</reference>
<gene>
    <name evidence="4" type="ORF">CDEB00056_LOCUS586</name>
</gene>
<proteinExistence type="predicted"/>
<feature type="region of interest" description="Disordered" evidence="1">
    <location>
        <begin position="386"/>
        <end position="435"/>
    </location>
</feature>
<name>A0A7S3PUF8_9STRA</name>
<dbReference type="InterPro" id="IPR001478">
    <property type="entry name" value="PDZ"/>
</dbReference>
<evidence type="ECO:0000313" key="4">
    <source>
        <dbReference type="EMBL" id="CAE0455745.1"/>
    </source>
</evidence>
<evidence type="ECO:0000256" key="1">
    <source>
        <dbReference type="SAM" id="MobiDB-lite"/>
    </source>
</evidence>
<dbReference type="Pfam" id="PF00595">
    <property type="entry name" value="PDZ"/>
    <property type="match status" value="1"/>
</dbReference>
<protein>
    <recommendedName>
        <fullName evidence="3">PDZ domain-containing protein</fullName>
    </recommendedName>
</protein>
<keyword evidence="2" id="KW-0812">Transmembrane</keyword>